<evidence type="ECO:0000313" key="3">
    <source>
        <dbReference type="Proteomes" id="UP000280188"/>
    </source>
</evidence>
<organism evidence="2 3">
    <name type="scientific">Acidithiobacillus ferridurans</name>
    <dbReference type="NCBI Taxonomy" id="1232575"/>
    <lineage>
        <taxon>Bacteria</taxon>
        <taxon>Pseudomonadati</taxon>
        <taxon>Pseudomonadota</taxon>
        <taxon>Acidithiobacillia</taxon>
        <taxon>Acidithiobacillales</taxon>
        <taxon>Acidithiobacillaceae</taxon>
        <taxon>Acidithiobacillus</taxon>
    </lineage>
</organism>
<gene>
    <name evidence="2" type="ORF">AFERRID_17470</name>
</gene>
<proteinExistence type="predicted"/>
<accession>A0A2Z6IJ88</accession>
<dbReference type="InterPro" id="IPR047124">
    <property type="entry name" value="HI_0220.2"/>
</dbReference>
<dbReference type="InterPro" id="IPR005122">
    <property type="entry name" value="Uracil-DNA_glycosylase-like"/>
</dbReference>
<reference evidence="2 3" key="1">
    <citation type="journal article" date="2018" name="Microbiol. Resour. Announc.">
        <title>Complete Genome Sequence of Acidithiobacillus ferridurans JCM 18981.</title>
        <authorList>
            <person name="Miyauchi T."/>
            <person name="Kouzuma A."/>
            <person name="Abe T."/>
            <person name="Watanabe K."/>
        </authorList>
    </citation>
    <scope>NUCLEOTIDE SEQUENCE [LARGE SCALE GENOMIC DNA]</scope>
    <source>
        <strain evidence="3">ATCC 33020 / DSM 29468 / JCM 18981 / 11Fe</strain>
    </source>
</reference>
<dbReference type="Pfam" id="PF03167">
    <property type="entry name" value="UDG"/>
    <property type="match status" value="1"/>
</dbReference>
<dbReference type="AlphaFoldDB" id="A0A2Z6IJ88"/>
<sequence>MHFVNPAAAQKVMFCLITLTPIPNRFLMSDSTTYGDPLTALLARVRHCELCAGQLPLGARPVLQMDSRARILIAAQAPGRKVHETGIPFNDASGDRLRTWLGISREVFYDARQVALVPMGFCYPGTGTSGDLPPRPECARVWHGELLPHLQHLQLTLVIGQYARAYHLPAEAGTLTEVVHAWRENWPNRILLPHPSPRNNLWLKRNPWFEKELIPALQARVAEVLAQDR</sequence>
<feature type="domain" description="Uracil-DNA glycosylase-like" evidence="1">
    <location>
        <begin position="62"/>
        <end position="218"/>
    </location>
</feature>
<dbReference type="InterPro" id="IPR036895">
    <property type="entry name" value="Uracil-DNA_glycosylase-like_sf"/>
</dbReference>
<dbReference type="Gene3D" id="3.40.470.10">
    <property type="entry name" value="Uracil-DNA glycosylase-like domain"/>
    <property type="match status" value="1"/>
</dbReference>
<dbReference type="Proteomes" id="UP000280188">
    <property type="component" value="Chromosome"/>
</dbReference>
<name>A0A2Z6IJ88_ACIFI</name>
<dbReference type="KEGG" id="afj:AFERRID_17470"/>
<dbReference type="PANTHER" id="PTHR42160:SF1">
    <property type="entry name" value="URACIL-DNA GLYCOSYLASE SUPERFAMILY PROTEIN"/>
    <property type="match status" value="1"/>
</dbReference>
<dbReference type="SMART" id="SM00987">
    <property type="entry name" value="UreE_C"/>
    <property type="match status" value="1"/>
</dbReference>
<dbReference type="CDD" id="cd10033">
    <property type="entry name" value="UDG_like"/>
    <property type="match status" value="1"/>
</dbReference>
<dbReference type="EMBL" id="AP018795">
    <property type="protein sequence ID" value="BBF65529.1"/>
    <property type="molecule type" value="Genomic_DNA"/>
</dbReference>
<dbReference type="SUPFAM" id="SSF52141">
    <property type="entry name" value="Uracil-DNA glycosylase-like"/>
    <property type="match status" value="1"/>
</dbReference>
<dbReference type="PANTHER" id="PTHR42160">
    <property type="entry name" value="URACIL-DNA GLYCOSYLASE SUPERFAMILY PROTEIN"/>
    <property type="match status" value="1"/>
</dbReference>
<keyword evidence="3" id="KW-1185">Reference proteome</keyword>
<dbReference type="SMART" id="SM00986">
    <property type="entry name" value="UDG"/>
    <property type="match status" value="1"/>
</dbReference>
<evidence type="ECO:0000259" key="1">
    <source>
        <dbReference type="SMART" id="SM00986"/>
    </source>
</evidence>
<evidence type="ECO:0000313" key="2">
    <source>
        <dbReference type="EMBL" id="BBF65529.1"/>
    </source>
</evidence>
<protein>
    <recommendedName>
        <fullName evidence="1">Uracil-DNA glycosylase-like domain-containing protein</fullName>
    </recommendedName>
</protein>